<accession>D5BPJ4</accession>
<dbReference type="KEGG" id="apb:SAR116_0233"/>
<dbReference type="SUPFAM" id="SSF56752">
    <property type="entry name" value="D-aminoacid aminotransferase-like PLP-dependent enzymes"/>
    <property type="match status" value="1"/>
</dbReference>
<dbReference type="HOGENOM" id="CLU_020844_6_1_5"/>
<dbReference type="EMBL" id="CP001751">
    <property type="protein sequence ID" value="ADE38476.1"/>
    <property type="molecule type" value="Genomic_DNA"/>
</dbReference>
<organism evidence="2 3">
    <name type="scientific">Puniceispirillum marinum (strain IMCC1322)</name>
    <dbReference type="NCBI Taxonomy" id="488538"/>
    <lineage>
        <taxon>Bacteria</taxon>
        <taxon>Pseudomonadati</taxon>
        <taxon>Pseudomonadota</taxon>
        <taxon>Alphaproteobacteria</taxon>
        <taxon>Candidatus Puniceispirillales</taxon>
        <taxon>Candidatus Puniceispirillaceae</taxon>
        <taxon>Candidatus Puniceispirillum</taxon>
    </lineage>
</organism>
<dbReference type="Pfam" id="PF01063">
    <property type="entry name" value="Aminotran_4"/>
    <property type="match status" value="1"/>
</dbReference>
<dbReference type="eggNOG" id="COG0115">
    <property type="taxonomic scope" value="Bacteria"/>
</dbReference>
<dbReference type="OrthoDB" id="9809239at2"/>
<dbReference type="Gene3D" id="3.20.10.10">
    <property type="entry name" value="D-amino Acid Aminotransferase, subunit A, domain 2"/>
    <property type="match status" value="1"/>
</dbReference>
<evidence type="ECO:0000313" key="2">
    <source>
        <dbReference type="EMBL" id="ADE38476.1"/>
    </source>
</evidence>
<dbReference type="InterPro" id="IPR036038">
    <property type="entry name" value="Aminotransferase-like"/>
</dbReference>
<evidence type="ECO:0000256" key="1">
    <source>
        <dbReference type="ARBA" id="ARBA00014472"/>
    </source>
</evidence>
<gene>
    <name evidence="2" type="ordered locus">SAR116_0233</name>
</gene>
<sequence length="217" mass="24063">MVDFHIFETMRWRPACEFDPGGFDRGNAHLRRMASSARRFGLPFDPHAIHATLDNELNGMLVDKRVRVALYEDGELVVDVADAPSEVASRWRLGLAATRLDAGDMWLRHKTSNRQRYEEDRAAFCSGASAQFDELIYLNQNGEICEGTITSLFIGDGSGMLKTPSLECGLLPGILRETMVQNDKAVEAVLTLDDVRGATEVFVGNSLRGLIQAELAF</sequence>
<proteinExistence type="predicted"/>
<protein>
    <recommendedName>
        <fullName evidence="1">Probable branched-chain-amino-acid aminotransferase</fullName>
    </recommendedName>
</protein>
<dbReference type="Proteomes" id="UP000007460">
    <property type="component" value="Chromosome"/>
</dbReference>
<dbReference type="AlphaFoldDB" id="D5BPJ4"/>
<dbReference type="InterPro" id="IPR043131">
    <property type="entry name" value="BCAT-like_N"/>
</dbReference>
<reference evidence="2 3" key="1">
    <citation type="journal article" date="2010" name="J. Bacteriol.">
        <title>Complete genome sequence of "Candidatus Puniceispirillum marinum" IMCC1322, a representative of the SAR116 clade in the Alphaproteobacteria.</title>
        <authorList>
            <person name="Oh H.M."/>
            <person name="Kwon K.K."/>
            <person name="Kang I."/>
            <person name="Kang S.G."/>
            <person name="Lee J.H."/>
            <person name="Kim S.J."/>
            <person name="Cho J.C."/>
        </authorList>
    </citation>
    <scope>NUCLEOTIDE SEQUENCE [LARGE SCALE GENOMIC DNA]</scope>
    <source>
        <strain evidence="2 3">IMCC1322</strain>
    </source>
</reference>
<name>D5BPJ4_PUNMI</name>
<evidence type="ECO:0000313" key="3">
    <source>
        <dbReference type="Proteomes" id="UP000007460"/>
    </source>
</evidence>
<dbReference type="InterPro" id="IPR001544">
    <property type="entry name" value="Aminotrans_IV"/>
</dbReference>
<dbReference type="NCBIfam" id="NF005731">
    <property type="entry name" value="PRK07546.1-5"/>
    <property type="match status" value="1"/>
</dbReference>
<dbReference type="InterPro" id="IPR043132">
    <property type="entry name" value="BCAT-like_C"/>
</dbReference>
<dbReference type="GO" id="GO:0003824">
    <property type="term" value="F:catalytic activity"/>
    <property type="evidence" value="ECO:0007669"/>
    <property type="project" value="InterPro"/>
</dbReference>
<dbReference type="NCBIfam" id="NF005729">
    <property type="entry name" value="PRK07546.1-3"/>
    <property type="match status" value="1"/>
</dbReference>
<keyword evidence="3" id="KW-1185">Reference proteome</keyword>
<dbReference type="RefSeq" id="WP_013045106.1">
    <property type="nucleotide sequence ID" value="NC_014010.1"/>
</dbReference>
<dbReference type="STRING" id="488538.SAR116_0233"/>
<dbReference type="Gene3D" id="3.30.470.10">
    <property type="match status" value="1"/>
</dbReference>